<comment type="caution">
    <text evidence="2">The sequence shown here is derived from an EMBL/GenBank/DDBJ whole genome shotgun (WGS) entry which is preliminary data.</text>
</comment>
<dbReference type="EMBL" id="LCHL01000007">
    <property type="protein sequence ID" value="KKT33852.1"/>
    <property type="molecule type" value="Genomic_DNA"/>
</dbReference>
<dbReference type="AlphaFoldDB" id="A0A0G1IPZ4"/>
<keyword evidence="1" id="KW-1133">Transmembrane helix</keyword>
<evidence type="ECO:0000313" key="2">
    <source>
        <dbReference type="EMBL" id="KKT33852.1"/>
    </source>
</evidence>
<keyword evidence="1" id="KW-0472">Membrane</keyword>
<protein>
    <recommendedName>
        <fullName evidence="4">Type II secretion system protein</fullName>
    </recommendedName>
</protein>
<sequence length="143" mass="15518">MTNQKGQSLFEVIVAMAIVTMILTAVVALAATSIRNTTSSRNEATATRLAQEAIEWLRGERDASWQIFANNSLTPTWCFETLSWSKAGPCTAGDEVAGTIFRRGANFANAGTSVEASVVVSWADAQGDHEVRTSTLFTDWRTQ</sequence>
<dbReference type="Proteomes" id="UP000034192">
    <property type="component" value="Unassembled WGS sequence"/>
</dbReference>
<dbReference type="InterPro" id="IPR012902">
    <property type="entry name" value="N_methyl_site"/>
</dbReference>
<proteinExistence type="predicted"/>
<gene>
    <name evidence="2" type="ORF">UW21_C0007G0014</name>
</gene>
<accession>A0A0G1IPZ4</accession>
<reference evidence="2 3" key="1">
    <citation type="journal article" date="2015" name="Nature">
        <title>rRNA introns, odd ribosomes, and small enigmatic genomes across a large radiation of phyla.</title>
        <authorList>
            <person name="Brown C.T."/>
            <person name="Hug L.A."/>
            <person name="Thomas B.C."/>
            <person name="Sharon I."/>
            <person name="Castelle C.J."/>
            <person name="Singh A."/>
            <person name="Wilkins M.J."/>
            <person name="Williams K.H."/>
            <person name="Banfield J.F."/>
        </authorList>
    </citation>
    <scope>NUCLEOTIDE SEQUENCE [LARGE SCALE GENOMIC DNA]</scope>
</reference>
<evidence type="ECO:0008006" key="4">
    <source>
        <dbReference type="Google" id="ProtNLM"/>
    </source>
</evidence>
<evidence type="ECO:0000313" key="3">
    <source>
        <dbReference type="Proteomes" id="UP000034192"/>
    </source>
</evidence>
<keyword evidence="1" id="KW-0812">Transmembrane</keyword>
<evidence type="ECO:0000256" key="1">
    <source>
        <dbReference type="SAM" id="Phobius"/>
    </source>
</evidence>
<dbReference type="Pfam" id="PF07963">
    <property type="entry name" value="N_methyl"/>
    <property type="match status" value="1"/>
</dbReference>
<feature type="transmembrane region" description="Helical" evidence="1">
    <location>
        <begin position="12"/>
        <end position="31"/>
    </location>
</feature>
<organism evidence="2 3">
    <name type="scientific">Candidatus Woesebacteria bacterium GW2011_GWB1_44_11b</name>
    <dbReference type="NCBI Taxonomy" id="1618580"/>
    <lineage>
        <taxon>Bacteria</taxon>
        <taxon>Candidatus Woeseibacteriota</taxon>
    </lineage>
</organism>
<name>A0A0G1IPZ4_9BACT</name>